<accession>A0ACC1RPV8</accession>
<evidence type="ECO:0000313" key="1">
    <source>
        <dbReference type="EMBL" id="KAJ3523064.1"/>
    </source>
</evidence>
<organism evidence="1 2">
    <name type="scientific">Phlebia brevispora</name>
    <dbReference type="NCBI Taxonomy" id="194682"/>
    <lineage>
        <taxon>Eukaryota</taxon>
        <taxon>Fungi</taxon>
        <taxon>Dikarya</taxon>
        <taxon>Basidiomycota</taxon>
        <taxon>Agaricomycotina</taxon>
        <taxon>Agaricomycetes</taxon>
        <taxon>Polyporales</taxon>
        <taxon>Meruliaceae</taxon>
        <taxon>Phlebia</taxon>
    </lineage>
</organism>
<sequence>MVILFLVLFFDLHFTQEYTLNYIGYYEWDGIHNGPVARSRHFLRCSDEDLASEAHTPGFPNINPGLVLLDSETPIIESQEGDSVEQQRTFRYSLEWRYRAGFVVVKPTSFEGPIPPEDGAIADIVLRAADYARLHMAAHPFQLFSVGLLIYGLKFCVAIFDHDGVTFSREGDLDTPNGWKLFVRIVRCLAVTMTDEDLGRDPTAEALPSGHPAIPRLLEQAHVHGVTVPDSCPTFSVSLGDGTDRRWATIAPIWSSLSLVGRATAVWLVQELKNGVPEGAVRVMKTAWRSSQKMSEADVYGSIQNTENCQSHPCVVQLCAGGDVKSRDGRDISVSALRATLLQDRLQDDRILHRLILSPLGRPIWEYDCEETLVRGIRAAVQGHKFLYENGILHRDVSAGNVLLKQHPEPGAEGFIIDLDYAWVGSMSPPAAEAAAARNSVPRNGRPTGTCQFMSTRILCLIAFPELDDCPSNSKITEVRDDLESFLWVFCYAIMRHHVARYPSDEWAQEKFNWEFGRSNPDHLAMSRTARGPIRAMPLFLKGHSAQLLQWFRDSFNGLYRSGVWDIMTGFNFTYEILDAWLDTALTAVVNVTVAILSLLIPLLGSSFDKLLSPAVTFHHRLMKMTSTSDQFRMSSRYAIKDELAGRLYFNDERVLQRLGIDRIPDDFVEACYFGLMNDSAHSARFSELRDTVLDAEDEDGEIRGAKATMYPILEYTLNYIGYYEWDGIHNGPGAQSRHFLRCSEEDLASEAHTLEFPDINPGLMLVESETPIVESQEGDSTQHQKKLRYSLEWRYRAGFVVVKPTSFEGPMSPEGGPMADIVLRAADYARLHMTARPFQLFSTRT</sequence>
<protein>
    <submittedName>
        <fullName evidence="1">Uncharacterized protein</fullName>
    </submittedName>
</protein>
<dbReference type="EMBL" id="JANHOG010002473">
    <property type="protein sequence ID" value="KAJ3523064.1"/>
    <property type="molecule type" value="Genomic_DNA"/>
</dbReference>
<reference evidence="1" key="1">
    <citation type="submission" date="2022-07" db="EMBL/GenBank/DDBJ databases">
        <title>Genome Sequence of Phlebia brevispora.</title>
        <authorList>
            <person name="Buettner E."/>
        </authorList>
    </citation>
    <scope>NUCLEOTIDE SEQUENCE</scope>
    <source>
        <strain evidence="1">MPL23</strain>
    </source>
</reference>
<keyword evidence="2" id="KW-1185">Reference proteome</keyword>
<dbReference type="Proteomes" id="UP001148662">
    <property type="component" value="Unassembled WGS sequence"/>
</dbReference>
<evidence type="ECO:0000313" key="2">
    <source>
        <dbReference type="Proteomes" id="UP001148662"/>
    </source>
</evidence>
<gene>
    <name evidence="1" type="ORF">NM688_g8787</name>
</gene>
<name>A0ACC1RPV8_9APHY</name>
<proteinExistence type="predicted"/>
<comment type="caution">
    <text evidence="1">The sequence shown here is derived from an EMBL/GenBank/DDBJ whole genome shotgun (WGS) entry which is preliminary data.</text>
</comment>